<protein>
    <submittedName>
        <fullName evidence="2">Uncharacterized protein</fullName>
    </submittedName>
</protein>
<dbReference type="AlphaFoldDB" id="A0AAD1E4E0"/>
<evidence type="ECO:0000256" key="1">
    <source>
        <dbReference type="SAM" id="SignalP"/>
    </source>
</evidence>
<evidence type="ECO:0000313" key="3">
    <source>
        <dbReference type="Proteomes" id="UP000280455"/>
    </source>
</evidence>
<sequence>MLKVAILLALATAIGAAQADIQVQVFPLPEDLKNLKPVAVEQSGVEEKKRLDRIDSIARRFNLKMDEKFIYTGEVKPSPSLGKLAVVYKVYPEEAQLKVVRINLKFGDARIYSVAPEEIKPYADFESSPLDTRVASAVLKPGASAVRARDYYKDWYETYQSLRVKLALKVVASDACETVSSVDLYRFNGDIFTAFCGNGMEISQTPAAIEADQPVDPSFKKWVVIRPK</sequence>
<keyword evidence="1" id="KW-0732">Signal</keyword>
<organism evidence="2 3">
    <name type="scientific">Pseudomonas chlororaphis subsp. aureofaciens</name>
    <dbReference type="NCBI Taxonomy" id="587851"/>
    <lineage>
        <taxon>Bacteria</taxon>
        <taxon>Pseudomonadati</taxon>
        <taxon>Pseudomonadota</taxon>
        <taxon>Gammaproteobacteria</taxon>
        <taxon>Pseudomonadales</taxon>
        <taxon>Pseudomonadaceae</taxon>
        <taxon>Pseudomonas</taxon>
    </lineage>
</organism>
<name>A0AAD1E4E0_9PSED</name>
<feature type="signal peptide" evidence="1">
    <location>
        <begin position="1"/>
        <end position="19"/>
    </location>
</feature>
<evidence type="ECO:0000313" key="2">
    <source>
        <dbReference type="EMBL" id="AZE27110.1"/>
    </source>
</evidence>
<reference evidence="2 3" key="1">
    <citation type="submission" date="2018-03" db="EMBL/GenBank/DDBJ databases">
        <title>Diversity of phytobeneficial traits revealed by whole-genome analysis of worldwide-isolated phenazine-producing Pseudomonas spp.</title>
        <authorList>
            <person name="Biessy A."/>
            <person name="Novinscak A."/>
            <person name="Blom J."/>
            <person name="Leger G."/>
            <person name="Thomashow L.S."/>
            <person name="Cazorla F.M."/>
            <person name="Josic D."/>
            <person name="Filion M."/>
        </authorList>
    </citation>
    <scope>NUCLEOTIDE SEQUENCE [LARGE SCALE GENOMIC DNA]</scope>
    <source>
        <strain evidence="2 3">ChPhzS24</strain>
    </source>
</reference>
<accession>A0AAD1E4E0</accession>
<feature type="chain" id="PRO_5041918581" evidence="1">
    <location>
        <begin position="20"/>
        <end position="228"/>
    </location>
</feature>
<dbReference type="Proteomes" id="UP000280455">
    <property type="component" value="Chromosome"/>
</dbReference>
<proteinExistence type="predicted"/>
<gene>
    <name evidence="2" type="ORF">C4K07_0294</name>
</gene>
<dbReference type="EMBL" id="CP027750">
    <property type="protein sequence ID" value="AZE27110.1"/>
    <property type="molecule type" value="Genomic_DNA"/>
</dbReference>
<dbReference type="RefSeq" id="WP_038630366.1">
    <property type="nucleotide sequence ID" value="NZ_CP027750.1"/>
</dbReference>